<evidence type="ECO:0000313" key="7">
    <source>
        <dbReference type="Proteomes" id="UP000018439"/>
    </source>
</evidence>
<dbReference type="SUPFAM" id="SSF47729">
    <property type="entry name" value="IHF-like DNA-binding proteins"/>
    <property type="match status" value="1"/>
</dbReference>
<keyword evidence="4" id="KW-0812">Transmembrane</keyword>
<organism evidence="6 7">
    <name type="scientific">Bacteroides coprosuis DSM 18011</name>
    <dbReference type="NCBI Taxonomy" id="679937"/>
    <lineage>
        <taxon>Bacteria</taxon>
        <taxon>Pseudomonadati</taxon>
        <taxon>Bacteroidota</taxon>
        <taxon>Bacteroidia</taxon>
        <taxon>Bacteroidales</taxon>
        <taxon>Bacteroidaceae</taxon>
        <taxon>Bacteroides</taxon>
    </lineage>
</organism>
<dbReference type="InterPro" id="IPR018392">
    <property type="entry name" value="LysM"/>
</dbReference>
<dbReference type="OrthoDB" id="9811567at2"/>
<evidence type="ECO:0000256" key="3">
    <source>
        <dbReference type="SAM" id="MobiDB-lite"/>
    </source>
</evidence>
<dbReference type="Pfam" id="PF01476">
    <property type="entry name" value="LysM"/>
    <property type="match status" value="1"/>
</dbReference>
<keyword evidence="1" id="KW-0238">DNA-binding</keyword>
<feature type="domain" description="LysM" evidence="5">
    <location>
        <begin position="431"/>
        <end position="480"/>
    </location>
</feature>
<accession>F3ZNA3</accession>
<dbReference type="eggNOG" id="COG0776">
    <property type="taxonomic scope" value="Bacteria"/>
</dbReference>
<keyword evidence="4" id="KW-0472">Membrane</keyword>
<keyword evidence="7" id="KW-1185">Reference proteome</keyword>
<reference evidence="6 7" key="1">
    <citation type="journal article" date="2011" name="Stand. Genomic Sci.">
        <title>Non-contiguous finished genome sequence of Bacteroides coprosuis type strain (PC139).</title>
        <authorList>
            <person name="Land M."/>
            <person name="Held B."/>
            <person name="Gronow S."/>
            <person name="Abt B."/>
            <person name="Lucas S."/>
            <person name="Del Rio T.G."/>
            <person name="Nolan M."/>
            <person name="Tice H."/>
            <person name="Cheng J.F."/>
            <person name="Pitluck S."/>
            <person name="Liolios K."/>
            <person name="Pagani I."/>
            <person name="Ivanova N."/>
            <person name="Mavromatis K."/>
            <person name="Mikhailova N."/>
            <person name="Pati A."/>
            <person name="Tapia R."/>
            <person name="Han C."/>
            <person name="Goodwin L."/>
            <person name="Chen A."/>
            <person name="Palaniappan K."/>
            <person name="Hauser L."/>
            <person name="Brambilla E.M."/>
            <person name="Rohde M."/>
            <person name="Goker M."/>
            <person name="Detter J.C."/>
            <person name="Woyke T."/>
            <person name="Bristow J."/>
            <person name="Eisen J.A."/>
            <person name="Markowitz V."/>
            <person name="Hugenholtz P."/>
            <person name="Kyrpides N.C."/>
            <person name="Klenk H.P."/>
            <person name="Lapidus A."/>
        </authorList>
    </citation>
    <scope>NUCLEOTIDE SEQUENCE [LARGE SCALE GENOMIC DNA]</scope>
    <source>
        <strain evidence="6 7">DSM 18011</strain>
    </source>
</reference>
<feature type="transmembrane region" description="Helical" evidence="4">
    <location>
        <begin position="335"/>
        <end position="352"/>
    </location>
</feature>
<feature type="region of interest" description="Disordered" evidence="3">
    <location>
        <begin position="186"/>
        <end position="253"/>
    </location>
</feature>
<feature type="coiled-coil region" evidence="2">
    <location>
        <begin position="290"/>
        <end position="321"/>
    </location>
</feature>
<dbReference type="SMART" id="SM00257">
    <property type="entry name" value="LysM"/>
    <property type="match status" value="1"/>
</dbReference>
<dbReference type="InterPro" id="IPR010992">
    <property type="entry name" value="IHF-like_DNA-bd_dom_sf"/>
</dbReference>
<evidence type="ECO:0000256" key="4">
    <source>
        <dbReference type="SAM" id="Phobius"/>
    </source>
</evidence>
<dbReference type="STRING" id="679937.Bcop_1240"/>
<keyword evidence="2" id="KW-0175">Coiled coil</keyword>
<feature type="compositionally biased region" description="Basic and acidic residues" evidence="3">
    <location>
        <begin position="233"/>
        <end position="247"/>
    </location>
</feature>
<proteinExistence type="predicted"/>
<evidence type="ECO:0000313" key="6">
    <source>
        <dbReference type="EMBL" id="EGJ71443.1"/>
    </source>
</evidence>
<evidence type="ECO:0000259" key="5">
    <source>
        <dbReference type="PROSITE" id="PS51782"/>
    </source>
</evidence>
<sequence length="482" mass="54538">MNSQLFIDKLASKINMQEADVSIYLETFVLGFATELQTYRKASFDPFGVFEVEKRLEYVEKREDGSKILNPPSLKVVFSSSAILGVLKLDENEEVNPVYELFEERYEWQKEATSLFIAQIKSVIKSQLLKDKKSVISGFGTFEGELGGDIIFTPDETFAETINKPFSHFQAVELSCNEKELKSTAASEVVDSSKPKEVQEASTQGNIEAEPRKEDDHSSAESVSVELNAPITHPEKKEEVGNEKPQEPLDTTPMAKESPIVQESKVEEKNPIANREDSIAQKEELPVKVSEAIEENIEQHTEELEDQLLRYDDRLAKIEQRLINKDQVITYYKRLTLLLGLILIGILVFWYWSAVLNKKNPEVLTYENPEVVHSQEVEELPVFFVDTLASETPALGDSLAIAENDTTLSIVKEETTSRDSIQSNFKTTEVVLHKLKAGETLRGLSLRYYQTKDKWNKIVEANPETIDDPDFVPVGTVLKIPK</sequence>
<feature type="compositionally biased region" description="Basic and acidic residues" evidence="3">
    <location>
        <begin position="209"/>
        <end position="219"/>
    </location>
</feature>
<dbReference type="InterPro" id="IPR036779">
    <property type="entry name" value="LysM_dom_sf"/>
</dbReference>
<name>F3ZNA3_9BACE</name>
<gene>
    <name evidence="6" type="ORF">Bcop_1240</name>
</gene>
<dbReference type="Gene3D" id="3.10.350.10">
    <property type="entry name" value="LysM domain"/>
    <property type="match status" value="1"/>
</dbReference>
<evidence type="ECO:0000256" key="2">
    <source>
        <dbReference type="SAM" id="Coils"/>
    </source>
</evidence>
<protein>
    <submittedName>
        <fullName evidence="6">Peptidoglycan-binding lysin domain protein</fullName>
    </submittedName>
</protein>
<dbReference type="PROSITE" id="PS51782">
    <property type="entry name" value="LYSM"/>
    <property type="match status" value="1"/>
</dbReference>
<dbReference type="GO" id="GO:0003677">
    <property type="term" value="F:DNA binding"/>
    <property type="evidence" value="ECO:0007669"/>
    <property type="project" value="UniProtKB-KW"/>
</dbReference>
<dbReference type="EMBL" id="CM001167">
    <property type="protein sequence ID" value="EGJ71443.1"/>
    <property type="molecule type" value="Genomic_DNA"/>
</dbReference>
<dbReference type="AlphaFoldDB" id="F3ZNA3"/>
<dbReference type="HOGENOM" id="CLU_029436_0_0_10"/>
<keyword evidence="4" id="KW-1133">Transmembrane helix</keyword>
<dbReference type="Proteomes" id="UP000018439">
    <property type="component" value="Chromosome"/>
</dbReference>
<evidence type="ECO:0000256" key="1">
    <source>
        <dbReference type="ARBA" id="ARBA00023125"/>
    </source>
</evidence>